<name>A0A6I4UV29_9SPHN</name>
<dbReference type="Pfam" id="PF13400">
    <property type="entry name" value="Tad"/>
    <property type="match status" value="1"/>
</dbReference>
<organism evidence="2 3">
    <name type="scientific">Croceibacterium soli</name>
    <dbReference type="NCBI Taxonomy" id="1739690"/>
    <lineage>
        <taxon>Bacteria</taxon>
        <taxon>Pseudomonadati</taxon>
        <taxon>Pseudomonadota</taxon>
        <taxon>Alphaproteobacteria</taxon>
        <taxon>Sphingomonadales</taxon>
        <taxon>Erythrobacteraceae</taxon>
        <taxon>Croceibacterium</taxon>
    </lineage>
</organism>
<dbReference type="RefSeq" id="WP_160746475.1">
    <property type="nucleotide sequence ID" value="NZ_WTYK01000004.1"/>
</dbReference>
<protein>
    <recommendedName>
        <fullName evidence="1">Putative Flp pilus-assembly TadG-like N-terminal domain-containing protein</fullName>
    </recommendedName>
</protein>
<evidence type="ECO:0000313" key="3">
    <source>
        <dbReference type="Proteomes" id="UP000469159"/>
    </source>
</evidence>
<dbReference type="Proteomes" id="UP000469159">
    <property type="component" value="Unassembled WGS sequence"/>
</dbReference>
<reference evidence="2 3" key="1">
    <citation type="submission" date="2019-12" db="EMBL/GenBank/DDBJ databases">
        <title>Genomic-based taxomic classification of the family Erythrobacteraceae.</title>
        <authorList>
            <person name="Xu L."/>
        </authorList>
    </citation>
    <scope>NUCLEOTIDE SEQUENCE [LARGE SCALE GENOMIC DNA]</scope>
    <source>
        <strain evidence="2 3">MCCC 1K02066</strain>
    </source>
</reference>
<feature type="domain" description="Putative Flp pilus-assembly TadG-like N-terminal" evidence="1">
    <location>
        <begin position="15"/>
        <end position="61"/>
    </location>
</feature>
<accession>A0A6I4UV29</accession>
<gene>
    <name evidence="2" type="ORF">GRI75_08180</name>
</gene>
<evidence type="ECO:0000313" key="2">
    <source>
        <dbReference type="EMBL" id="MXP41619.1"/>
    </source>
</evidence>
<sequence length="571" mass="59710">MSKRGCKAFWRNENGATAALYALALPALVAVGGVGFDYARLAGMDSELQNAADQAALAGATQLDGKTDATSPSGIGACQRAINAARGDLVTNNTLLANDANQTRAVDIAPASDDEDAAEIAFFAERSHAEAYTGDPADANRLDLADADCDEAARFIIVETETRAANYALTPVVGAFAGRLKAAAIAGLGSSVCKVPPIMICNPNDTPGDGVPPLPFNAASNRGIGVVATGHSVGKSNNGGEPGSDTRTTWAPGDFGFLEVGESSEPGPKNAALLRALAYSNPPTNCVPIGENRVSTGTPQSLYNAINTRFDIYDFNDNGSNVLASCQGSTCPPSSNVVKDFINSKPGSSCKLKTGQGNNGGWELPAAGSEFKPLGPTAQSDGTYDDNGVVAAMGLPRDLCHYTSFNNSGFCAGGGGRFGDGIWAKADYFRYNHPGVTPPSGLNTRYDVYRWELGLLGSGGVIPSLAPQRGAPVCFTGSATPHHNRRVLTVAIVANCGDDVGAYRRLSGQSSDALIEEWVDVFLVEPSTDHARRYNAFKDAIYVEIIGRSQMAGDGSYASQQVRRDMPYLVR</sequence>
<proteinExistence type="predicted"/>
<dbReference type="AlphaFoldDB" id="A0A6I4UV29"/>
<dbReference type="OrthoDB" id="8014659at2"/>
<dbReference type="InterPro" id="IPR028087">
    <property type="entry name" value="Tad_N"/>
</dbReference>
<comment type="caution">
    <text evidence="2">The sequence shown here is derived from an EMBL/GenBank/DDBJ whole genome shotgun (WGS) entry which is preliminary data.</text>
</comment>
<evidence type="ECO:0000259" key="1">
    <source>
        <dbReference type="Pfam" id="PF13400"/>
    </source>
</evidence>
<keyword evidence="3" id="KW-1185">Reference proteome</keyword>
<dbReference type="EMBL" id="WTYK01000004">
    <property type="protein sequence ID" value="MXP41619.1"/>
    <property type="molecule type" value="Genomic_DNA"/>
</dbReference>